<dbReference type="WBParaSite" id="nRc.2.0.1.t23808-RA">
    <property type="protein sequence ID" value="nRc.2.0.1.t23808-RA"/>
    <property type="gene ID" value="nRc.2.0.1.g23808"/>
</dbReference>
<name>A0A915JBD4_ROMCU</name>
<evidence type="ECO:0000313" key="2">
    <source>
        <dbReference type="WBParaSite" id="nRc.2.0.1.t23808-RA"/>
    </source>
</evidence>
<keyword evidence="1" id="KW-1185">Reference proteome</keyword>
<sequence>MATVEANVRKSRNNSFYLSARATLLGPVNFSPSSRNAAHDCAFNFRRLCVLFPGRKLRGPLKNRRRTCVRALFRSEIFWNFYRRQSATGVHQFFAVDSQIFNRHLPPISPPIDCSDEGMVQIFQRVINGPNEKDQNRPS</sequence>
<dbReference type="Proteomes" id="UP000887565">
    <property type="component" value="Unplaced"/>
</dbReference>
<dbReference type="AlphaFoldDB" id="A0A915JBD4"/>
<protein>
    <submittedName>
        <fullName evidence="2">Uncharacterized protein</fullName>
    </submittedName>
</protein>
<reference evidence="2" key="1">
    <citation type="submission" date="2022-11" db="UniProtKB">
        <authorList>
            <consortium name="WormBaseParasite"/>
        </authorList>
    </citation>
    <scope>IDENTIFICATION</scope>
</reference>
<organism evidence="1 2">
    <name type="scientific">Romanomermis culicivorax</name>
    <name type="common">Nematode worm</name>
    <dbReference type="NCBI Taxonomy" id="13658"/>
    <lineage>
        <taxon>Eukaryota</taxon>
        <taxon>Metazoa</taxon>
        <taxon>Ecdysozoa</taxon>
        <taxon>Nematoda</taxon>
        <taxon>Enoplea</taxon>
        <taxon>Dorylaimia</taxon>
        <taxon>Mermithida</taxon>
        <taxon>Mermithoidea</taxon>
        <taxon>Mermithidae</taxon>
        <taxon>Romanomermis</taxon>
    </lineage>
</organism>
<proteinExistence type="predicted"/>
<accession>A0A915JBD4</accession>
<evidence type="ECO:0000313" key="1">
    <source>
        <dbReference type="Proteomes" id="UP000887565"/>
    </source>
</evidence>